<dbReference type="Proteomes" id="UP000041625">
    <property type="component" value="Unassembled WGS sequence"/>
</dbReference>
<name>A0AA86X3G8_9VIBR</name>
<proteinExistence type="predicted"/>
<protein>
    <submittedName>
        <fullName evidence="1">Uncharacterized protein</fullName>
    </submittedName>
</protein>
<accession>A0AA86X3G8</accession>
<evidence type="ECO:0000313" key="2">
    <source>
        <dbReference type="Proteomes" id="UP000041625"/>
    </source>
</evidence>
<reference evidence="1 2" key="1">
    <citation type="submission" date="2014-06" db="EMBL/GenBank/DDBJ databases">
        <authorList>
            <person name="Le Roux F."/>
        </authorList>
    </citation>
    <scope>NUCLEOTIDE SEQUENCE [LARGE SCALE GENOMIC DNA]</scope>
    <source>
        <strain evidence="1 2">J2-31</strain>
    </source>
</reference>
<organism evidence="1 2">
    <name type="scientific">Vibrio coralliirubri</name>
    <dbReference type="NCBI Taxonomy" id="1516159"/>
    <lineage>
        <taxon>Bacteria</taxon>
        <taxon>Pseudomonadati</taxon>
        <taxon>Pseudomonadota</taxon>
        <taxon>Gammaproteobacteria</taxon>
        <taxon>Vibrionales</taxon>
        <taxon>Vibrionaceae</taxon>
        <taxon>Vibrio</taxon>
    </lineage>
</organism>
<comment type="caution">
    <text evidence="1">The sequence shown here is derived from an EMBL/GenBank/DDBJ whole genome shotgun (WGS) entry which is preliminary data.</text>
</comment>
<dbReference type="EMBL" id="CCKJ01000049">
    <property type="protein sequence ID" value="CDT89120.1"/>
    <property type="molecule type" value="Genomic_DNA"/>
</dbReference>
<evidence type="ECO:0000313" key="1">
    <source>
        <dbReference type="EMBL" id="CDT89120.1"/>
    </source>
</evidence>
<dbReference type="AlphaFoldDB" id="A0AA86X3G8"/>
<keyword evidence="2" id="KW-1185">Reference proteome</keyword>
<sequence length="48" mass="5055">MTVSLAISASTLTPNITAAVFGPFSTIELKIAKVFEPLVDIDCTGSHF</sequence>
<gene>
    <name evidence="1" type="ORF">VCR31J2_1420016</name>
</gene>